<feature type="non-terminal residue" evidence="3">
    <location>
        <position position="82"/>
    </location>
</feature>
<reference evidence="3 4" key="1">
    <citation type="submission" date="2021-06" db="EMBL/GenBank/DDBJ databases">
        <authorList>
            <person name="Palmer J.M."/>
        </authorList>
    </citation>
    <scope>NUCLEOTIDE SEQUENCE [LARGE SCALE GENOMIC DNA]</scope>
    <source>
        <strain evidence="3 4">XC_2019</strain>
        <tissue evidence="3">Muscle</tissue>
    </source>
</reference>
<protein>
    <submittedName>
        <fullName evidence="3">Uncharacterized protein</fullName>
    </submittedName>
</protein>
<organism evidence="3 4">
    <name type="scientific">Xenoophorus captivus</name>
    <dbReference type="NCBI Taxonomy" id="1517983"/>
    <lineage>
        <taxon>Eukaryota</taxon>
        <taxon>Metazoa</taxon>
        <taxon>Chordata</taxon>
        <taxon>Craniata</taxon>
        <taxon>Vertebrata</taxon>
        <taxon>Euteleostomi</taxon>
        <taxon>Actinopterygii</taxon>
        <taxon>Neopterygii</taxon>
        <taxon>Teleostei</taxon>
        <taxon>Neoteleostei</taxon>
        <taxon>Acanthomorphata</taxon>
        <taxon>Ovalentaria</taxon>
        <taxon>Atherinomorphae</taxon>
        <taxon>Cyprinodontiformes</taxon>
        <taxon>Goodeidae</taxon>
        <taxon>Xenoophorus</taxon>
    </lineage>
</organism>
<name>A0ABV0QIX4_9TELE</name>
<proteinExistence type="inferred from homology"/>
<keyword evidence="2" id="KW-0520">NAD</keyword>
<evidence type="ECO:0000256" key="1">
    <source>
        <dbReference type="ARBA" id="ARBA00009986"/>
    </source>
</evidence>
<dbReference type="PANTHER" id="PTHR43720:SF2">
    <property type="entry name" value="2-AMINOMUCONIC SEMIALDEHYDE DEHYDROGENASE"/>
    <property type="match status" value="1"/>
</dbReference>
<dbReference type="Proteomes" id="UP001434883">
    <property type="component" value="Unassembled WGS sequence"/>
</dbReference>
<gene>
    <name evidence="3" type="ORF">XENOCAPTIV_011189</name>
</gene>
<comment type="caution">
    <text evidence="3">The sequence shown here is derived from an EMBL/GenBank/DDBJ whole genome shotgun (WGS) entry which is preliminary data.</text>
</comment>
<dbReference type="EMBL" id="JAHRIN010010806">
    <property type="protein sequence ID" value="MEQ2195337.1"/>
    <property type="molecule type" value="Genomic_DNA"/>
</dbReference>
<evidence type="ECO:0000256" key="2">
    <source>
        <dbReference type="ARBA" id="ARBA00023027"/>
    </source>
</evidence>
<evidence type="ECO:0000313" key="4">
    <source>
        <dbReference type="Proteomes" id="UP001434883"/>
    </source>
</evidence>
<comment type="similarity">
    <text evidence="1">Belongs to the aldehyde dehydrogenase family.</text>
</comment>
<dbReference type="PANTHER" id="PTHR43720">
    <property type="entry name" value="2-AMINOMUCONIC SEMIALDEHYDE DEHYDROGENASE"/>
    <property type="match status" value="1"/>
</dbReference>
<evidence type="ECO:0000313" key="3">
    <source>
        <dbReference type="EMBL" id="MEQ2195337.1"/>
    </source>
</evidence>
<accession>A0ABV0QIX4</accession>
<sequence length="82" mass="9323">MPKSSEQDSYLVLENYIGGMFVSCRNYIDSYNPSTGKTVTFARAVDIPRSAQNFRFFASSVLHHTTECSQMDHMGCLNYTVR</sequence>
<keyword evidence="4" id="KW-1185">Reference proteome</keyword>